<proteinExistence type="predicted"/>
<feature type="signal peptide" evidence="1">
    <location>
        <begin position="1"/>
        <end position="24"/>
    </location>
</feature>
<evidence type="ECO:0000256" key="1">
    <source>
        <dbReference type="SAM" id="SignalP"/>
    </source>
</evidence>
<reference evidence="2" key="1">
    <citation type="submission" date="2018-08" db="EMBL/GenBank/DDBJ databases">
        <title>Comparative genomics of wild bee and flower associated Lactobacillus reveals potential adaptation to the bee host.</title>
        <authorList>
            <person name="Vuong H.Q."/>
            <person name="Mcfrederick Q.S."/>
        </authorList>
    </citation>
    <scope>NUCLEOTIDE SEQUENCE</scope>
    <source>
        <strain evidence="2">HV_63</strain>
    </source>
</reference>
<dbReference type="AlphaFoldDB" id="A0A9Q8INQ2"/>
<protein>
    <submittedName>
        <fullName evidence="2">Uncharacterized protein</fullName>
    </submittedName>
</protein>
<keyword evidence="1" id="KW-0732">Signal</keyword>
<feature type="chain" id="PRO_5040386030" evidence="1">
    <location>
        <begin position="25"/>
        <end position="198"/>
    </location>
</feature>
<dbReference type="EMBL" id="QUBG01000003">
    <property type="protein sequence ID" value="TPR44224.1"/>
    <property type="molecule type" value="Genomic_DNA"/>
</dbReference>
<accession>A0A9Q8INQ2</accession>
<sequence>MKFNLKKLSVISLSALLFSTSVLTTNIDAKSNNANKYPKEKVTLAKSLTKRFAKDGYVYRLYATKYTKDSDGPYVTVKSKNKTDYKVKSIVELSGTTGISYANLVSKKGKKVTVDLLNGFYNKNKNIKSLKKIVQLENKIYKADKKNNKEMKKLYKMVKNVKSSKDRKIALTSYYQLNNYLKNPKNGVPSLLVGESEF</sequence>
<dbReference type="RefSeq" id="WP_140934479.1">
    <property type="nucleotide sequence ID" value="NZ_QUBF01000003.1"/>
</dbReference>
<name>A0A9Q8INQ2_9LACO</name>
<evidence type="ECO:0000313" key="3">
    <source>
        <dbReference type="Proteomes" id="UP000784700"/>
    </source>
</evidence>
<evidence type="ECO:0000313" key="2">
    <source>
        <dbReference type="EMBL" id="TPR44224.1"/>
    </source>
</evidence>
<dbReference type="Proteomes" id="UP000784700">
    <property type="component" value="Unassembled WGS sequence"/>
</dbReference>
<organism evidence="2 3">
    <name type="scientific">Apilactobacillus micheneri</name>
    <dbReference type="NCBI Taxonomy" id="1899430"/>
    <lineage>
        <taxon>Bacteria</taxon>
        <taxon>Bacillati</taxon>
        <taxon>Bacillota</taxon>
        <taxon>Bacilli</taxon>
        <taxon>Lactobacillales</taxon>
        <taxon>Lactobacillaceae</taxon>
        <taxon>Apilactobacillus</taxon>
    </lineage>
</organism>
<dbReference type="GeneID" id="58108431"/>
<gene>
    <name evidence="2" type="ORF">DY130_04070</name>
</gene>
<comment type="caution">
    <text evidence="2">The sequence shown here is derived from an EMBL/GenBank/DDBJ whole genome shotgun (WGS) entry which is preliminary data.</text>
</comment>